<evidence type="ECO:0000313" key="1">
    <source>
        <dbReference type="EMBL" id="CAK8684527.1"/>
    </source>
</evidence>
<protein>
    <submittedName>
        <fullName evidence="1">Uncharacterized protein</fullName>
    </submittedName>
</protein>
<name>A0ABP0FY60_CLALP</name>
<accession>A0ABP0FY60</accession>
<dbReference type="Proteomes" id="UP001642483">
    <property type="component" value="Unassembled WGS sequence"/>
</dbReference>
<organism evidence="1 2">
    <name type="scientific">Clavelina lepadiformis</name>
    <name type="common">Light-bulb sea squirt</name>
    <name type="synonym">Ascidia lepadiformis</name>
    <dbReference type="NCBI Taxonomy" id="159417"/>
    <lineage>
        <taxon>Eukaryota</taxon>
        <taxon>Metazoa</taxon>
        <taxon>Chordata</taxon>
        <taxon>Tunicata</taxon>
        <taxon>Ascidiacea</taxon>
        <taxon>Aplousobranchia</taxon>
        <taxon>Clavelinidae</taxon>
        <taxon>Clavelina</taxon>
    </lineage>
</organism>
<sequence length="536" mass="61476">MDKNVPTPLYDLGMQSLSLAMFDRLIQEKTIISASKLFYEFVTSRLLPRPVLSDLAQTFIIEIARFILHGNVKYICTEYMTKVRATAQLSRNYSSFKHQKNRRERLSWLSELFENCFRVLTITCTEKVFAPSCILKELNKFPINFVLKSLLVDSAVEGFLVSNNIWQDPAPCTRSTDEDGNLPEENWKCVIFPDRISKTDQNNVDVCDDVTTHVRQRGLHLTFRQDDVETEYYSNKVISVLYHTFKSFQSKHGNRPGLAHSATSTSIKLDGFTFQPPFEEDFNMFRTVLRESSSHGFTVDLTSINLHDVSTEMIATILHLLPNPTDLRKLVISHPNPISIIKYKDLLLQFDNLEEFSLSTTAEKIEEITFSETCELWNDVILQWPDLQSLILSGVQMSFQQTNTDSCSANNLVRFPKLLLSLKLVDGSVSKDCLDWLSTCCQEICQSNSATTIFPQLTLSTKTCLANDLNLWESFLCLLDKMLVDCNSLVLFHCCLTDNQTRQLDDLFKSMKTQPIYGSFETTIHLTSNLYFRIDF</sequence>
<evidence type="ECO:0000313" key="2">
    <source>
        <dbReference type="Proteomes" id="UP001642483"/>
    </source>
</evidence>
<reference evidence="1 2" key="1">
    <citation type="submission" date="2024-02" db="EMBL/GenBank/DDBJ databases">
        <authorList>
            <person name="Daric V."/>
            <person name="Darras S."/>
        </authorList>
    </citation>
    <scope>NUCLEOTIDE SEQUENCE [LARGE SCALE GENOMIC DNA]</scope>
</reference>
<gene>
    <name evidence="1" type="ORF">CVLEPA_LOCUS15503</name>
</gene>
<proteinExistence type="predicted"/>
<comment type="caution">
    <text evidence="1">The sequence shown here is derived from an EMBL/GenBank/DDBJ whole genome shotgun (WGS) entry which is preliminary data.</text>
</comment>
<dbReference type="EMBL" id="CAWYQH010000097">
    <property type="protein sequence ID" value="CAK8684527.1"/>
    <property type="molecule type" value="Genomic_DNA"/>
</dbReference>
<keyword evidence="2" id="KW-1185">Reference proteome</keyword>